<gene>
    <name evidence="1" type="primary">ck176</name>
</gene>
<proteinExistence type="predicted"/>
<accession>A0A6G8MXN1</accession>
<sequence length="73" mass="8338">MIESLLYALSYGNDKPEECDFFTMKLGKVAYLSALLSSVPQDKARINHLLQNRAFHVLYPLSCKILQEYVNGK</sequence>
<dbReference type="EMBL" id="MN873693">
    <property type="protein sequence ID" value="QIN54301.1"/>
    <property type="molecule type" value="Genomic_DNA"/>
</dbReference>
<reference evidence="1" key="1">
    <citation type="submission" date="2019-12" db="EMBL/GenBank/DDBJ databases">
        <title>The DNA Methylation Landscape of Giant Viruses.</title>
        <authorList>
            <person name="Jeudy S."/>
            <person name="Rigou S."/>
            <person name="Alempic J.-M."/>
            <person name="Claverie J.-M."/>
            <person name="Abergel C."/>
            <person name="Legendre M."/>
        </authorList>
    </citation>
    <scope>NUCLEOTIDE SEQUENCE</scope>
    <source>
        <strain evidence="1">P4</strain>
    </source>
</reference>
<organism evidence="1 2">
    <name type="scientific">Cedratvirus kamchatka</name>
    <dbReference type="NCBI Taxonomy" id="2716914"/>
    <lineage>
        <taxon>Viruses</taxon>
        <taxon>Pithoviruses</taxon>
        <taxon>Orthocedratvirinae</taxon>
        <taxon>Alphacedratvirus</taxon>
        <taxon>Alphacedratvirus rossiense</taxon>
    </lineage>
</organism>
<keyword evidence="2" id="KW-1185">Reference proteome</keyword>
<dbReference type="Proteomes" id="UP001224087">
    <property type="component" value="Segment"/>
</dbReference>
<protein>
    <submittedName>
        <fullName evidence="1">Uncharacterized protein</fullName>
    </submittedName>
</protein>
<evidence type="ECO:0000313" key="1">
    <source>
        <dbReference type="EMBL" id="QIN54301.1"/>
    </source>
</evidence>
<evidence type="ECO:0000313" key="2">
    <source>
        <dbReference type="Proteomes" id="UP001224087"/>
    </source>
</evidence>
<name>A0A6G8MXN1_9VIRU</name>